<dbReference type="PANTHER" id="PTHR33645">
    <property type="entry name" value="AMINOPEPTIDASE (DUF3754)"/>
    <property type="match status" value="1"/>
</dbReference>
<dbReference type="AlphaFoldDB" id="A0A7J7BUS2"/>
<dbReference type="Proteomes" id="UP000593562">
    <property type="component" value="Unassembled WGS sequence"/>
</dbReference>
<sequence>MGKKKKEVIRLEHESVIPVLKHKLITSLSHHFQDKSDRDEFLMFCQRVEYTIRAWYLLQFEDLMQLYALFEPIRGAHKLEQQNLTPEDIDVFEQKFMACLFQVMDKSNFKIATDEEIDVALSAQYRLNLPIVVDESKLDKRLLTRYFAKHPHENLPYFADKFIVFRRGFGIDHMTAYFIKAKINTIISRAWRCFLRVTGLKGLFFKKSTTQSNLTAPVEITVDTEQDGLYVERIRIEKMKLRRAGSKKEMERNIYVKHFKNIPMADMEIVLSNLVAYQSLITQSVYNKQLDSGRGTLLHLCDEELDQHCEQLIKEEFNESCNFDVDDAVQKLKKLGLVTQEKTGIYKCVDLKDANDIIGTTTEEVVLKAKQGGIELERQDLGQDKLSSPQAVLDSLEECYDNLIF</sequence>
<name>A0A7J7BUS2_TRIWF</name>
<reference evidence="1 2" key="1">
    <citation type="journal article" date="2020" name="Nat. Commun.">
        <title>Genome of Tripterygium wilfordii and identification of cytochrome P450 involved in triptolide biosynthesis.</title>
        <authorList>
            <person name="Tu L."/>
            <person name="Su P."/>
            <person name="Zhang Z."/>
            <person name="Gao L."/>
            <person name="Wang J."/>
            <person name="Hu T."/>
            <person name="Zhou J."/>
            <person name="Zhang Y."/>
            <person name="Zhao Y."/>
            <person name="Liu Y."/>
            <person name="Song Y."/>
            <person name="Tong Y."/>
            <person name="Lu Y."/>
            <person name="Yang J."/>
            <person name="Xu C."/>
            <person name="Jia M."/>
            <person name="Peters R.J."/>
            <person name="Huang L."/>
            <person name="Gao W."/>
        </authorList>
    </citation>
    <scope>NUCLEOTIDE SEQUENCE [LARGE SCALE GENOMIC DNA]</scope>
    <source>
        <strain evidence="2">cv. XIE 37</strain>
        <tissue evidence="1">Leaf</tissue>
    </source>
</reference>
<dbReference type="EMBL" id="JAAARO010000023">
    <property type="protein sequence ID" value="KAF5725594.1"/>
    <property type="molecule type" value="Genomic_DNA"/>
</dbReference>
<keyword evidence="2" id="KW-1185">Reference proteome</keyword>
<accession>A0A7J7BUS2</accession>
<proteinExistence type="predicted"/>
<organism evidence="1 2">
    <name type="scientific">Tripterygium wilfordii</name>
    <name type="common">Thunder God vine</name>
    <dbReference type="NCBI Taxonomy" id="458696"/>
    <lineage>
        <taxon>Eukaryota</taxon>
        <taxon>Viridiplantae</taxon>
        <taxon>Streptophyta</taxon>
        <taxon>Embryophyta</taxon>
        <taxon>Tracheophyta</taxon>
        <taxon>Spermatophyta</taxon>
        <taxon>Magnoliopsida</taxon>
        <taxon>eudicotyledons</taxon>
        <taxon>Gunneridae</taxon>
        <taxon>Pentapetalae</taxon>
        <taxon>rosids</taxon>
        <taxon>fabids</taxon>
        <taxon>Celastrales</taxon>
        <taxon>Celastraceae</taxon>
        <taxon>Tripterygium</taxon>
    </lineage>
</organism>
<gene>
    <name evidence="1" type="ORF">HS088_TW23G00318</name>
</gene>
<dbReference type="InParanoid" id="A0A7J7BUS2"/>
<dbReference type="PANTHER" id="PTHR33645:SF5">
    <property type="entry name" value="AMINOPEPTIDASE"/>
    <property type="match status" value="1"/>
</dbReference>
<evidence type="ECO:0000313" key="2">
    <source>
        <dbReference type="Proteomes" id="UP000593562"/>
    </source>
</evidence>
<evidence type="ECO:0000313" key="1">
    <source>
        <dbReference type="EMBL" id="KAF5725594.1"/>
    </source>
</evidence>
<comment type="caution">
    <text evidence="1">The sequence shown here is derived from an EMBL/GenBank/DDBJ whole genome shotgun (WGS) entry which is preliminary data.</text>
</comment>
<protein>
    <submittedName>
        <fullName evidence="1">Uncharacterized protein</fullName>
    </submittedName>
</protein>